<accession>A0A1D8S2Q0</accession>
<dbReference type="PANTHER" id="PTHR10566:SF113">
    <property type="entry name" value="PROTEIN ACTIVITY OF BC1 COMPLEX KINASE 7, CHLOROPLASTIC"/>
    <property type="match status" value="1"/>
</dbReference>
<keyword evidence="2" id="KW-1133">Transmembrane helix</keyword>
<dbReference type="Gene3D" id="1.10.510.10">
    <property type="entry name" value="Transferase(Phosphotransferase) domain 1"/>
    <property type="match status" value="1"/>
</dbReference>
<dbReference type="InterPro" id="IPR004147">
    <property type="entry name" value="ABC1_dom"/>
</dbReference>
<keyword evidence="2" id="KW-0812">Transmembrane</keyword>
<organism evidence="4 5">
    <name type="scientific">Halodesulfurarchaeum formicicum</name>
    <dbReference type="NCBI Taxonomy" id="1873524"/>
    <lineage>
        <taxon>Archaea</taxon>
        <taxon>Methanobacteriati</taxon>
        <taxon>Methanobacteriota</taxon>
        <taxon>Stenosarchaea group</taxon>
        <taxon>Halobacteria</taxon>
        <taxon>Halobacteriales</taxon>
        <taxon>Halobacteriaceae</taxon>
        <taxon>Halodesulfurarchaeum</taxon>
    </lineage>
</organism>
<feature type="transmembrane region" description="Helical" evidence="2">
    <location>
        <begin position="482"/>
        <end position="504"/>
    </location>
</feature>
<dbReference type="GO" id="GO:0004672">
    <property type="term" value="F:protein kinase activity"/>
    <property type="evidence" value="ECO:0007669"/>
    <property type="project" value="InterPro"/>
</dbReference>
<dbReference type="Pfam" id="PF03109">
    <property type="entry name" value="ABC1"/>
    <property type="match status" value="1"/>
</dbReference>
<dbReference type="InterPro" id="IPR011009">
    <property type="entry name" value="Kinase-like_dom_sf"/>
</dbReference>
<keyword evidence="2" id="KW-0472">Membrane</keyword>
<dbReference type="InterPro" id="IPR050154">
    <property type="entry name" value="UbiB_kinase"/>
</dbReference>
<dbReference type="STRING" id="1873524.HSR6_0398"/>
<dbReference type="KEGG" id="halh:HTSR_0413"/>
<sequence>MALRSYWRFVLVTWNFMPLLLRWLRDRRRYVLFGPSRSITSEERRDRAQQLLDSLLTLGPTFIKFGQILSTRPDVLPPEYIEVLTQLQDKVPPAPWPEAKAVIEDDIGPIEATFDDFDTDPISGASLGQVYRATVDGEEVAVKVRRPGIEELVEADLTAIKWALPLLLYFVDDARAFSLENFADEFAVTIREEMDYGRERDMLVEIRQYYEDDPKIRMPPVVDTHSSDRVLTMEYIPGTKITDISELDAQGIDRTEIAERLTRTYLEMITEHGVYHADPHPGNLAVQSDGTIVFYDFGMSGRVDQFLQEKIIEFYIAVANRDVDEILDVLVEMGTLSPDADRQTMAEVMELAIQDARGEEIETWRVQEILNRVEGTIYEFPFRLPENLALVMRVATVVEGVCVTLDPDFDFIEVASDFLTERGYREESIQKILSETGDDLVAAARSSLKIPPKLDRALNRVERESLVVQAEVRDDEGVIDQLAGRIVLGLLVAAGIPTTALLYVESAFPAVWGAVGLTAVAGLWLIRSFTRRKGIRTAPGVADQYFDERQRHRESQESGDD</sequence>
<dbReference type="Proteomes" id="UP000185608">
    <property type="component" value="Chromosome"/>
</dbReference>
<evidence type="ECO:0000259" key="3">
    <source>
        <dbReference type="PROSITE" id="PS50011"/>
    </source>
</evidence>
<gene>
    <name evidence="4" type="ORF">HTSR_0413</name>
</gene>
<dbReference type="PROSITE" id="PS50011">
    <property type="entry name" value="PROTEIN_KINASE_DOM"/>
    <property type="match status" value="1"/>
</dbReference>
<feature type="domain" description="Protein kinase" evidence="3">
    <location>
        <begin position="116"/>
        <end position="441"/>
    </location>
</feature>
<dbReference type="GO" id="GO:0005524">
    <property type="term" value="F:ATP binding"/>
    <property type="evidence" value="ECO:0007669"/>
    <property type="project" value="InterPro"/>
</dbReference>
<feature type="transmembrane region" description="Helical" evidence="2">
    <location>
        <begin position="6"/>
        <end position="24"/>
    </location>
</feature>
<dbReference type="EMBL" id="CP016070">
    <property type="protein sequence ID" value="AOW79613.1"/>
    <property type="molecule type" value="Genomic_DNA"/>
</dbReference>
<dbReference type="AlphaFoldDB" id="A0A1D8S2Q0"/>
<evidence type="ECO:0000256" key="2">
    <source>
        <dbReference type="SAM" id="Phobius"/>
    </source>
</evidence>
<reference evidence="4 5" key="1">
    <citation type="submission" date="2016-06" db="EMBL/GenBank/DDBJ databases">
        <title>Discovery of anaerobic lithoheterotrophic haloarchaeon capable of sulfur respiration by hydrogen and formate.</title>
        <authorList>
            <person name="Sorokin D.Y."/>
            <person name="Kublanov I.V."/>
            <person name="Roman P."/>
            <person name="Sinninghe Damste J.S."/>
            <person name="Golyshin P.N."/>
            <person name="Rojo D."/>
            <person name="Ciordia S."/>
            <person name="Mena Md.C."/>
            <person name="Ferrer M."/>
            <person name="Smedile F."/>
            <person name="Messina E."/>
            <person name="La Cono V."/>
            <person name="Yakimov M.M."/>
        </authorList>
    </citation>
    <scope>NUCLEOTIDE SEQUENCE [LARGE SCALE GENOMIC DNA]</scope>
    <source>
        <strain evidence="4 5">HTSR1</strain>
    </source>
</reference>
<dbReference type="CDD" id="cd05121">
    <property type="entry name" value="ABC1_ADCK3-like"/>
    <property type="match status" value="1"/>
</dbReference>
<evidence type="ECO:0000256" key="1">
    <source>
        <dbReference type="ARBA" id="ARBA00009670"/>
    </source>
</evidence>
<protein>
    <submittedName>
        <fullName evidence="4">Membrane protein</fullName>
    </submittedName>
</protein>
<evidence type="ECO:0000313" key="4">
    <source>
        <dbReference type="EMBL" id="AOW79613.1"/>
    </source>
</evidence>
<evidence type="ECO:0000313" key="5">
    <source>
        <dbReference type="Proteomes" id="UP000185608"/>
    </source>
</evidence>
<dbReference type="PATRIC" id="fig|1855411.3.peg.411"/>
<feature type="transmembrane region" description="Helical" evidence="2">
    <location>
        <begin position="510"/>
        <end position="526"/>
    </location>
</feature>
<comment type="similarity">
    <text evidence="1">Belongs to the protein kinase superfamily. ADCK protein kinase family.</text>
</comment>
<dbReference type="SUPFAM" id="SSF56112">
    <property type="entry name" value="Protein kinase-like (PK-like)"/>
    <property type="match status" value="1"/>
</dbReference>
<dbReference type="InterPro" id="IPR000719">
    <property type="entry name" value="Prot_kinase_dom"/>
</dbReference>
<dbReference type="PANTHER" id="PTHR10566">
    <property type="entry name" value="CHAPERONE-ACTIVITY OF BC1 COMPLEX CABC1 -RELATED"/>
    <property type="match status" value="1"/>
</dbReference>
<name>A0A1D8S2Q0_9EURY</name>
<proteinExistence type="inferred from homology"/>